<dbReference type="AlphaFoldDB" id="A0A6J4NM36"/>
<feature type="non-terminal residue" evidence="2">
    <location>
        <position position="39"/>
    </location>
</feature>
<proteinExistence type="predicted"/>
<organism evidence="2">
    <name type="scientific">uncultured Microcoleus sp</name>
    <dbReference type="NCBI Taxonomy" id="259945"/>
    <lineage>
        <taxon>Bacteria</taxon>
        <taxon>Bacillati</taxon>
        <taxon>Cyanobacteriota</taxon>
        <taxon>Cyanophyceae</taxon>
        <taxon>Oscillatoriophycideae</taxon>
        <taxon>Oscillatoriales</taxon>
        <taxon>Microcoleaceae</taxon>
        <taxon>Microcoleus</taxon>
        <taxon>environmental samples</taxon>
    </lineage>
</organism>
<gene>
    <name evidence="2" type="ORF">AVDCRST_MAG84-5501</name>
</gene>
<evidence type="ECO:0000313" key="2">
    <source>
        <dbReference type="EMBL" id="CAA9389033.1"/>
    </source>
</evidence>
<reference evidence="2" key="1">
    <citation type="submission" date="2020-02" db="EMBL/GenBank/DDBJ databases">
        <authorList>
            <person name="Meier V. D."/>
        </authorList>
    </citation>
    <scope>NUCLEOTIDE SEQUENCE</scope>
    <source>
        <strain evidence="2">AVDCRST_MAG84</strain>
    </source>
</reference>
<evidence type="ECO:0000256" key="1">
    <source>
        <dbReference type="SAM" id="MobiDB-lite"/>
    </source>
</evidence>
<name>A0A6J4NM36_9CYAN</name>
<sequence>MSEFAAIFFSPPTAGRNRANKAGGILRPVHSDATNDADF</sequence>
<protein>
    <submittedName>
        <fullName evidence="2">Uncharacterized protein</fullName>
    </submittedName>
</protein>
<dbReference type="EMBL" id="CADCTZ010001285">
    <property type="protein sequence ID" value="CAA9389033.1"/>
    <property type="molecule type" value="Genomic_DNA"/>
</dbReference>
<accession>A0A6J4NM36</accession>
<feature type="region of interest" description="Disordered" evidence="1">
    <location>
        <begin position="10"/>
        <end position="39"/>
    </location>
</feature>